<feature type="domain" description="Malonyl-CoA:ACP transacylase (MAT)" evidence="7">
    <location>
        <begin position="8"/>
        <end position="312"/>
    </location>
</feature>
<evidence type="ECO:0000313" key="9">
    <source>
        <dbReference type="Proteomes" id="UP001626549"/>
    </source>
</evidence>
<dbReference type="NCBIfam" id="TIGR00128">
    <property type="entry name" value="fabD"/>
    <property type="match status" value="1"/>
</dbReference>
<dbReference type="Proteomes" id="UP001626549">
    <property type="component" value="Chromosome"/>
</dbReference>
<protein>
    <recommendedName>
        <fullName evidence="2 6">Malonyl CoA-acyl carrier protein transacylase</fullName>
        <ecNumber evidence="1 6">2.3.1.39</ecNumber>
    </recommendedName>
</protein>
<dbReference type="InterPro" id="IPR024925">
    <property type="entry name" value="Malonyl_CoA-ACP_transAc"/>
</dbReference>
<evidence type="ECO:0000313" key="8">
    <source>
        <dbReference type="EMBL" id="WOJ95837.1"/>
    </source>
</evidence>
<dbReference type="Gene3D" id="3.40.366.10">
    <property type="entry name" value="Malonyl-Coenzyme A Acyl Carrier Protein, domain 2"/>
    <property type="match status" value="1"/>
</dbReference>
<organism evidence="8 9">
    <name type="scientific">Congregibacter brevis</name>
    <dbReference type="NCBI Taxonomy" id="3081201"/>
    <lineage>
        <taxon>Bacteria</taxon>
        <taxon>Pseudomonadati</taxon>
        <taxon>Pseudomonadota</taxon>
        <taxon>Gammaproteobacteria</taxon>
        <taxon>Cellvibrionales</taxon>
        <taxon>Halieaceae</taxon>
        <taxon>Congregibacter</taxon>
    </lineage>
</organism>
<evidence type="ECO:0000256" key="1">
    <source>
        <dbReference type="ARBA" id="ARBA00013258"/>
    </source>
</evidence>
<dbReference type="Gene3D" id="3.30.70.250">
    <property type="entry name" value="Malonyl-CoA ACP transacylase, ACP-binding"/>
    <property type="match status" value="1"/>
</dbReference>
<dbReference type="PANTHER" id="PTHR42681:SF1">
    <property type="entry name" value="MALONYL-COA-ACYL CARRIER PROTEIN TRANSACYLASE, MITOCHONDRIAL"/>
    <property type="match status" value="1"/>
</dbReference>
<dbReference type="PANTHER" id="PTHR42681">
    <property type="entry name" value="MALONYL-COA-ACYL CARRIER PROTEIN TRANSACYLASE, MITOCHONDRIAL"/>
    <property type="match status" value="1"/>
</dbReference>
<evidence type="ECO:0000259" key="7">
    <source>
        <dbReference type="SMART" id="SM00827"/>
    </source>
</evidence>
<evidence type="ECO:0000256" key="4">
    <source>
        <dbReference type="ARBA" id="ARBA00023315"/>
    </source>
</evidence>
<evidence type="ECO:0000256" key="5">
    <source>
        <dbReference type="ARBA" id="ARBA00048462"/>
    </source>
</evidence>
<proteinExistence type="inferred from homology"/>
<sequence length="315" mass="32711">MSQDLAFLFPGQGSQRIGMLADATEQFAEAAQVFEEASDALGFDLHALVSSGDPEQLNLTEFTQPALLAASVALWRVWEAKVGARPAAMAGHSLGEFSALCCAGAISLRDSVSLVRERGRFMQTAVPVGVGAMAAILGLDDEQVTAICEDISGSDGGVVQAVNFNAPGQVVIAGHSAAVDGAITALKAAGAKRAMPLPVSAPFHTALMLPAGERLAEVLQGISIAKPEIPVVHNVHAQTEEDPESIRDLLVQQISAPVRWTSCVATLQSMGAVQFAECGAGKVLGGLLRRIDKSASCVYLEAPDDLLSAVTELAD</sequence>
<name>A0ABZ0I9V6_9GAMM</name>
<dbReference type="InterPro" id="IPR004410">
    <property type="entry name" value="Malonyl_CoA-ACP_transAc_FabD"/>
</dbReference>
<dbReference type="InterPro" id="IPR050858">
    <property type="entry name" value="Mal-CoA-ACP_Trans/PKS_FabD"/>
</dbReference>
<accession>A0ABZ0I9V6</accession>
<evidence type="ECO:0000256" key="2">
    <source>
        <dbReference type="ARBA" id="ARBA00018953"/>
    </source>
</evidence>
<keyword evidence="9" id="KW-1185">Reference proteome</keyword>
<evidence type="ECO:0000256" key="3">
    <source>
        <dbReference type="ARBA" id="ARBA00022679"/>
    </source>
</evidence>
<dbReference type="InterPro" id="IPR016036">
    <property type="entry name" value="Malonyl_transacylase_ACP-bd"/>
</dbReference>
<dbReference type="RefSeq" id="WP_407326534.1">
    <property type="nucleotide sequence ID" value="NZ_CP136865.1"/>
</dbReference>
<dbReference type="InterPro" id="IPR016035">
    <property type="entry name" value="Acyl_Trfase/lysoPLipase"/>
</dbReference>
<dbReference type="InterPro" id="IPR001227">
    <property type="entry name" value="Ac_transferase_dom_sf"/>
</dbReference>
<evidence type="ECO:0000256" key="6">
    <source>
        <dbReference type="PIRNR" id="PIRNR000446"/>
    </source>
</evidence>
<dbReference type="GO" id="GO:0004314">
    <property type="term" value="F:[acyl-carrier-protein] S-malonyltransferase activity"/>
    <property type="evidence" value="ECO:0007669"/>
    <property type="project" value="UniProtKB-EC"/>
</dbReference>
<dbReference type="Pfam" id="PF00698">
    <property type="entry name" value="Acyl_transf_1"/>
    <property type="match status" value="1"/>
</dbReference>
<comment type="catalytic activity">
    <reaction evidence="5 6">
        <text>holo-[ACP] + malonyl-CoA = malonyl-[ACP] + CoA</text>
        <dbReference type="Rhea" id="RHEA:41792"/>
        <dbReference type="Rhea" id="RHEA-COMP:9623"/>
        <dbReference type="Rhea" id="RHEA-COMP:9685"/>
        <dbReference type="ChEBI" id="CHEBI:57287"/>
        <dbReference type="ChEBI" id="CHEBI:57384"/>
        <dbReference type="ChEBI" id="CHEBI:64479"/>
        <dbReference type="ChEBI" id="CHEBI:78449"/>
        <dbReference type="EC" id="2.3.1.39"/>
    </reaction>
</comment>
<keyword evidence="3 6" id="KW-0808">Transferase</keyword>
<dbReference type="SUPFAM" id="SSF55048">
    <property type="entry name" value="Probable ACP-binding domain of malonyl-CoA ACP transacylase"/>
    <property type="match status" value="1"/>
</dbReference>
<dbReference type="EMBL" id="CP136865">
    <property type="protein sequence ID" value="WOJ95837.1"/>
    <property type="molecule type" value="Genomic_DNA"/>
</dbReference>
<comment type="similarity">
    <text evidence="6">Belongs to the fabD family.</text>
</comment>
<keyword evidence="4 6" id="KW-0012">Acyltransferase</keyword>
<dbReference type="EC" id="2.3.1.39" evidence="1 6"/>
<gene>
    <name evidence="8" type="primary">fabD</name>
    <name evidence="8" type="ORF">R0137_11345</name>
</gene>
<dbReference type="InterPro" id="IPR014043">
    <property type="entry name" value="Acyl_transferase_dom"/>
</dbReference>
<dbReference type="PIRSF" id="PIRSF000446">
    <property type="entry name" value="Mct"/>
    <property type="match status" value="1"/>
</dbReference>
<dbReference type="SMART" id="SM00827">
    <property type="entry name" value="PKS_AT"/>
    <property type="match status" value="1"/>
</dbReference>
<dbReference type="SUPFAM" id="SSF52151">
    <property type="entry name" value="FabD/lysophospholipase-like"/>
    <property type="match status" value="1"/>
</dbReference>
<reference evidence="8 9" key="1">
    <citation type="submission" date="2023-10" db="EMBL/GenBank/DDBJ databases">
        <title>Two novel species belonging to the OM43/NOR5 clade.</title>
        <authorList>
            <person name="Park M."/>
        </authorList>
    </citation>
    <scope>NUCLEOTIDE SEQUENCE [LARGE SCALE GENOMIC DNA]</scope>
    <source>
        <strain evidence="8 9">IMCC45268</strain>
    </source>
</reference>